<dbReference type="PROSITE" id="PS51038">
    <property type="entry name" value="BAH"/>
    <property type="match status" value="1"/>
</dbReference>
<dbReference type="AlphaFoldDB" id="A0A1Y1HNW8"/>
<protein>
    <submittedName>
        <fullName evidence="4">Bromo-adjacent homology domain containing protein</fullName>
    </submittedName>
</protein>
<sequence>MMKPFAAVTSQSCNAVTRSSRFWKSWFRKVRGLLFRVMGDVEGAKTAPPQEAKALNGGDKADNDDDVPEAVPLGRPIKEEDGRKFYNRFEYEGTEFKSLDTVTLNPDEGSPDTPYFALIKDIWKEEEDEVYMTIQWFYRPDEAKRRNGELYPIRRKNELFYSFHMDDVPAGSVFHKVPIHVIRHTKSSAGIPESEYFVHRVYDNERKKLRDLEDEEFEDPDKIIIGMLIGRAEAALGDLPDASEEELAISSLSEKRPSSGASIEDVEEEPNKKRRKSGQQRGHANPNGAGGKMSEQERVLGEHGALTGDTARDKSMGVLLKDVGPSPGASEGAIAVHIGRLQELEQAAFEAKGNDRRAYSALLRHLKFNLKHEGTLRRRFFAGELPAEVVVRMDPNELKEGYTAEETRAREPVAYDPEPIEMVDKTCSLCGKRQVGVKDIIAGGKGQIYQLECLSCGHTFTTPEADIVKVTAGPVDPLKHEKDAPSASMKFSNVEAQMEAQEELLGGYREERIHPPGAAVLPEEVAGGQGRRAAEMGSGGSAFKESNALKNPADTELGGPQAGGRLGQAAVHSSGT</sequence>
<dbReference type="InterPro" id="IPR001025">
    <property type="entry name" value="BAH_dom"/>
</dbReference>
<dbReference type="PANTHER" id="PTHR46871">
    <property type="entry name" value="BROMO-ADJACENT HOMOLOGY (BAH) DOMAIN-CONTAINING PROTEIN"/>
    <property type="match status" value="1"/>
</dbReference>
<evidence type="ECO:0000313" key="4">
    <source>
        <dbReference type="EMBL" id="GAQ80345.1"/>
    </source>
</evidence>
<dbReference type="SUPFAM" id="SSF46942">
    <property type="entry name" value="Elongation factor TFIIS domain 2"/>
    <property type="match status" value="1"/>
</dbReference>
<dbReference type="Proteomes" id="UP000054558">
    <property type="component" value="Unassembled WGS sequence"/>
</dbReference>
<proteinExistence type="predicted"/>
<feature type="region of interest" description="Disordered" evidence="1">
    <location>
        <begin position="247"/>
        <end position="296"/>
    </location>
</feature>
<dbReference type="STRING" id="105231.A0A1Y1HNW8"/>
<evidence type="ECO:0000259" key="3">
    <source>
        <dbReference type="PROSITE" id="PS51321"/>
    </source>
</evidence>
<dbReference type="InterPro" id="IPR036575">
    <property type="entry name" value="TFIIS_cen_dom_sf"/>
</dbReference>
<dbReference type="GO" id="GO:0001217">
    <property type="term" value="F:DNA-binding transcription repressor activity"/>
    <property type="evidence" value="ECO:0000318"/>
    <property type="project" value="GO_Central"/>
</dbReference>
<dbReference type="Gene3D" id="2.30.30.490">
    <property type="match status" value="1"/>
</dbReference>
<feature type="region of interest" description="Disordered" evidence="1">
    <location>
        <begin position="526"/>
        <end position="576"/>
    </location>
</feature>
<dbReference type="EMBL" id="DF237001">
    <property type="protein sequence ID" value="GAQ80345.1"/>
    <property type="molecule type" value="Genomic_DNA"/>
</dbReference>
<reference evidence="4 5" key="1">
    <citation type="journal article" date="2014" name="Nat. Commun.">
        <title>Klebsormidium flaccidum genome reveals primary factors for plant terrestrial adaptation.</title>
        <authorList>
            <person name="Hori K."/>
            <person name="Maruyama F."/>
            <person name="Fujisawa T."/>
            <person name="Togashi T."/>
            <person name="Yamamoto N."/>
            <person name="Seo M."/>
            <person name="Sato S."/>
            <person name="Yamada T."/>
            <person name="Mori H."/>
            <person name="Tajima N."/>
            <person name="Moriyama T."/>
            <person name="Ikeuchi M."/>
            <person name="Watanabe M."/>
            <person name="Wada H."/>
            <person name="Kobayashi K."/>
            <person name="Saito M."/>
            <person name="Masuda T."/>
            <person name="Sasaki-Sekimoto Y."/>
            <person name="Mashiguchi K."/>
            <person name="Awai K."/>
            <person name="Shimojima M."/>
            <person name="Masuda S."/>
            <person name="Iwai M."/>
            <person name="Nobusawa T."/>
            <person name="Narise T."/>
            <person name="Kondo S."/>
            <person name="Saito H."/>
            <person name="Sato R."/>
            <person name="Murakawa M."/>
            <person name="Ihara Y."/>
            <person name="Oshima-Yamada Y."/>
            <person name="Ohtaka K."/>
            <person name="Satoh M."/>
            <person name="Sonobe K."/>
            <person name="Ishii M."/>
            <person name="Ohtani R."/>
            <person name="Kanamori-Sato M."/>
            <person name="Honoki R."/>
            <person name="Miyazaki D."/>
            <person name="Mochizuki H."/>
            <person name="Umetsu J."/>
            <person name="Higashi K."/>
            <person name="Shibata D."/>
            <person name="Kamiya Y."/>
            <person name="Sato N."/>
            <person name="Nakamura Y."/>
            <person name="Tabata S."/>
            <person name="Ida S."/>
            <person name="Kurokawa K."/>
            <person name="Ohta H."/>
        </authorList>
    </citation>
    <scope>NUCLEOTIDE SEQUENCE [LARGE SCALE GENOMIC DNA]</scope>
    <source>
        <strain evidence="4 5">NIES-2285</strain>
    </source>
</reference>
<evidence type="ECO:0000313" key="5">
    <source>
        <dbReference type="Proteomes" id="UP000054558"/>
    </source>
</evidence>
<dbReference type="PANTHER" id="PTHR46871:SF1">
    <property type="entry name" value="BROMO-ADJACENT HOMOLOGY (BAH) DOMAIN-CONTAINING PROTEIN"/>
    <property type="match status" value="1"/>
</dbReference>
<feature type="region of interest" description="Disordered" evidence="1">
    <location>
        <begin position="46"/>
        <end position="74"/>
    </location>
</feature>
<dbReference type="Gene3D" id="1.10.472.30">
    <property type="entry name" value="Transcription elongation factor S-II, central domain"/>
    <property type="match status" value="1"/>
</dbReference>
<dbReference type="Pfam" id="PF01426">
    <property type="entry name" value="BAH"/>
    <property type="match status" value="1"/>
</dbReference>
<accession>A0A1Y1HNW8</accession>
<dbReference type="InterPro" id="IPR003618">
    <property type="entry name" value="TFIIS_cen_dom"/>
</dbReference>
<evidence type="ECO:0000256" key="1">
    <source>
        <dbReference type="SAM" id="MobiDB-lite"/>
    </source>
</evidence>
<dbReference type="GO" id="GO:0006351">
    <property type="term" value="P:DNA-templated transcription"/>
    <property type="evidence" value="ECO:0007669"/>
    <property type="project" value="InterPro"/>
</dbReference>
<keyword evidence="5" id="KW-1185">Reference proteome</keyword>
<dbReference type="GO" id="GO:0045814">
    <property type="term" value="P:negative regulation of gene expression, epigenetic"/>
    <property type="evidence" value="ECO:0000318"/>
    <property type="project" value="GO_Central"/>
</dbReference>
<feature type="domain" description="BAH" evidence="2">
    <location>
        <begin position="94"/>
        <end position="213"/>
    </location>
</feature>
<dbReference type="SMART" id="SM00439">
    <property type="entry name" value="BAH"/>
    <property type="match status" value="1"/>
</dbReference>
<dbReference type="GO" id="GO:0140566">
    <property type="term" value="F:histone reader activity"/>
    <property type="evidence" value="ECO:0000318"/>
    <property type="project" value="GO_Central"/>
</dbReference>
<gene>
    <name evidence="4" type="ORF">KFL_000520160</name>
</gene>
<dbReference type="InterPro" id="IPR043151">
    <property type="entry name" value="BAH_sf"/>
</dbReference>
<evidence type="ECO:0000259" key="2">
    <source>
        <dbReference type="PROSITE" id="PS51038"/>
    </source>
</evidence>
<dbReference type="OMA" id="TIDGPNS"/>
<organism evidence="4 5">
    <name type="scientific">Klebsormidium nitens</name>
    <name type="common">Green alga</name>
    <name type="synonym">Ulothrix nitens</name>
    <dbReference type="NCBI Taxonomy" id="105231"/>
    <lineage>
        <taxon>Eukaryota</taxon>
        <taxon>Viridiplantae</taxon>
        <taxon>Streptophyta</taxon>
        <taxon>Klebsormidiophyceae</taxon>
        <taxon>Klebsormidiales</taxon>
        <taxon>Klebsormidiaceae</taxon>
        <taxon>Klebsormidium</taxon>
    </lineage>
</organism>
<dbReference type="GO" id="GO:0003682">
    <property type="term" value="F:chromatin binding"/>
    <property type="evidence" value="ECO:0007669"/>
    <property type="project" value="InterPro"/>
</dbReference>
<dbReference type="OrthoDB" id="1922186at2759"/>
<feature type="domain" description="TFIIS central" evidence="3">
    <location>
        <begin position="311"/>
        <end position="426"/>
    </location>
</feature>
<name>A0A1Y1HNW8_KLENI</name>
<dbReference type="Pfam" id="PF07500">
    <property type="entry name" value="TFIIS_M"/>
    <property type="match status" value="1"/>
</dbReference>
<dbReference type="PROSITE" id="PS51321">
    <property type="entry name" value="TFIIS_CENTRAL"/>
    <property type="match status" value="1"/>
</dbReference>